<dbReference type="Pfam" id="PF01668">
    <property type="entry name" value="SmpB"/>
    <property type="match status" value="1"/>
</dbReference>
<name>A0A644Y5W1_9ZZZZ</name>
<organism evidence="4">
    <name type="scientific">bioreactor metagenome</name>
    <dbReference type="NCBI Taxonomy" id="1076179"/>
    <lineage>
        <taxon>unclassified sequences</taxon>
        <taxon>metagenomes</taxon>
        <taxon>ecological metagenomes</taxon>
    </lineage>
</organism>
<dbReference type="GO" id="GO:0070930">
    <property type="term" value="P:trans-translation-dependent protein tagging"/>
    <property type="evidence" value="ECO:0007669"/>
    <property type="project" value="TreeGrafter"/>
</dbReference>
<dbReference type="HAMAP" id="MF_00023">
    <property type="entry name" value="SmpB"/>
    <property type="match status" value="1"/>
</dbReference>
<comment type="caution">
    <text evidence="4">The sequence shown here is derived from an EMBL/GenBank/DDBJ whole genome shotgun (WGS) entry which is preliminary data.</text>
</comment>
<evidence type="ECO:0000256" key="3">
    <source>
        <dbReference type="SAM" id="MobiDB-lite"/>
    </source>
</evidence>
<sequence>MAEKNTIQIKNKKAYFEYNILEKYTAGIVLQGTEIKSLRAGKASIAEAYCIINEGEIFIRNMNISEYAFGTYNNHDPKRDRKLLLNRKEIKKLHNKIRETGLTIVPLLLFISQEGYAKIEIALAKGKKMYDKRETLKEKDNRREMERKDTYRE</sequence>
<dbReference type="NCBIfam" id="NF003843">
    <property type="entry name" value="PRK05422.1"/>
    <property type="match status" value="1"/>
</dbReference>
<reference evidence="4" key="1">
    <citation type="submission" date="2019-08" db="EMBL/GenBank/DDBJ databases">
        <authorList>
            <person name="Kucharzyk K."/>
            <person name="Murdoch R.W."/>
            <person name="Higgins S."/>
            <person name="Loffler F."/>
        </authorList>
    </citation>
    <scope>NUCLEOTIDE SEQUENCE</scope>
</reference>
<dbReference type="CDD" id="cd09294">
    <property type="entry name" value="SmpB"/>
    <property type="match status" value="1"/>
</dbReference>
<dbReference type="AlphaFoldDB" id="A0A644Y5W1"/>
<keyword evidence="2" id="KW-0694">RNA-binding</keyword>
<accession>A0A644Y5W1</accession>
<feature type="region of interest" description="Disordered" evidence="3">
    <location>
        <begin position="133"/>
        <end position="153"/>
    </location>
</feature>
<gene>
    <name evidence="4" type="primary">smpB_18</name>
    <name evidence="4" type="ORF">SDC9_70051</name>
</gene>
<protein>
    <submittedName>
        <fullName evidence="4">SsrA-binding protein</fullName>
    </submittedName>
</protein>
<dbReference type="GO" id="GO:0003723">
    <property type="term" value="F:RNA binding"/>
    <property type="evidence" value="ECO:0007669"/>
    <property type="project" value="UniProtKB-KW"/>
</dbReference>
<evidence type="ECO:0000256" key="1">
    <source>
        <dbReference type="ARBA" id="ARBA00022490"/>
    </source>
</evidence>
<dbReference type="Gene3D" id="2.40.280.10">
    <property type="match status" value="1"/>
</dbReference>
<dbReference type="EMBL" id="VSSQ01004063">
    <property type="protein sequence ID" value="MPM23577.1"/>
    <property type="molecule type" value="Genomic_DNA"/>
</dbReference>
<dbReference type="PANTHER" id="PTHR30308:SF2">
    <property type="entry name" value="SSRA-BINDING PROTEIN"/>
    <property type="match status" value="1"/>
</dbReference>
<dbReference type="PANTHER" id="PTHR30308">
    <property type="entry name" value="TMRNA-BINDING COMPONENT OF TRANS-TRANSLATION TAGGING COMPLEX"/>
    <property type="match status" value="1"/>
</dbReference>
<dbReference type="GO" id="GO:0005829">
    <property type="term" value="C:cytosol"/>
    <property type="evidence" value="ECO:0007669"/>
    <property type="project" value="TreeGrafter"/>
</dbReference>
<evidence type="ECO:0000256" key="2">
    <source>
        <dbReference type="ARBA" id="ARBA00022884"/>
    </source>
</evidence>
<evidence type="ECO:0000313" key="4">
    <source>
        <dbReference type="EMBL" id="MPM23577.1"/>
    </source>
</evidence>
<dbReference type="InterPro" id="IPR023620">
    <property type="entry name" value="SmpB"/>
</dbReference>
<dbReference type="SUPFAM" id="SSF74982">
    <property type="entry name" value="Small protein B (SmpB)"/>
    <property type="match status" value="1"/>
</dbReference>
<proteinExistence type="inferred from homology"/>
<keyword evidence="1" id="KW-0963">Cytoplasm</keyword>
<dbReference type="InterPro" id="IPR000037">
    <property type="entry name" value="SsrA-bd_prot"/>
</dbReference>
<dbReference type="InterPro" id="IPR020081">
    <property type="entry name" value="SsrA-bd_prot_CS"/>
</dbReference>
<dbReference type="PROSITE" id="PS01317">
    <property type="entry name" value="SSRP"/>
    <property type="match status" value="1"/>
</dbReference>
<dbReference type="NCBIfam" id="TIGR00086">
    <property type="entry name" value="smpB"/>
    <property type="match status" value="1"/>
</dbReference>